<organism evidence="2 3">
    <name type="scientific">Lasiosphaeria hispida</name>
    <dbReference type="NCBI Taxonomy" id="260671"/>
    <lineage>
        <taxon>Eukaryota</taxon>
        <taxon>Fungi</taxon>
        <taxon>Dikarya</taxon>
        <taxon>Ascomycota</taxon>
        <taxon>Pezizomycotina</taxon>
        <taxon>Sordariomycetes</taxon>
        <taxon>Sordariomycetidae</taxon>
        <taxon>Sordariales</taxon>
        <taxon>Lasiosphaeriaceae</taxon>
        <taxon>Lasiosphaeria</taxon>
    </lineage>
</organism>
<evidence type="ECO:0000313" key="2">
    <source>
        <dbReference type="EMBL" id="KAK3364594.1"/>
    </source>
</evidence>
<feature type="signal peptide" evidence="1">
    <location>
        <begin position="1"/>
        <end position="20"/>
    </location>
</feature>
<evidence type="ECO:0000256" key="1">
    <source>
        <dbReference type="SAM" id="SignalP"/>
    </source>
</evidence>
<proteinExistence type="predicted"/>
<accession>A0AAJ0ML87</accession>
<reference evidence="2" key="1">
    <citation type="journal article" date="2023" name="Mol. Phylogenet. Evol.">
        <title>Genome-scale phylogeny and comparative genomics of the fungal order Sordariales.</title>
        <authorList>
            <person name="Hensen N."/>
            <person name="Bonometti L."/>
            <person name="Westerberg I."/>
            <person name="Brannstrom I.O."/>
            <person name="Guillou S."/>
            <person name="Cros-Aarteil S."/>
            <person name="Calhoun S."/>
            <person name="Haridas S."/>
            <person name="Kuo A."/>
            <person name="Mondo S."/>
            <person name="Pangilinan J."/>
            <person name="Riley R."/>
            <person name="LaButti K."/>
            <person name="Andreopoulos B."/>
            <person name="Lipzen A."/>
            <person name="Chen C."/>
            <person name="Yan M."/>
            <person name="Daum C."/>
            <person name="Ng V."/>
            <person name="Clum A."/>
            <person name="Steindorff A."/>
            <person name="Ohm R.A."/>
            <person name="Martin F."/>
            <person name="Silar P."/>
            <person name="Natvig D.O."/>
            <person name="Lalanne C."/>
            <person name="Gautier V."/>
            <person name="Ament-Velasquez S.L."/>
            <person name="Kruys A."/>
            <person name="Hutchinson M.I."/>
            <person name="Powell A.J."/>
            <person name="Barry K."/>
            <person name="Miller A.N."/>
            <person name="Grigoriev I.V."/>
            <person name="Debuchy R."/>
            <person name="Gladieux P."/>
            <person name="Hiltunen Thoren M."/>
            <person name="Johannesson H."/>
        </authorList>
    </citation>
    <scope>NUCLEOTIDE SEQUENCE</scope>
    <source>
        <strain evidence="2">CBS 955.72</strain>
    </source>
</reference>
<dbReference type="AlphaFoldDB" id="A0AAJ0ML87"/>
<keyword evidence="1" id="KW-0732">Signal</keyword>
<feature type="chain" id="PRO_5042556488" evidence="1">
    <location>
        <begin position="21"/>
        <end position="133"/>
    </location>
</feature>
<gene>
    <name evidence="2" type="ORF">B0T25DRAFT_514246</name>
</gene>
<dbReference type="EMBL" id="JAUIQD010000001">
    <property type="protein sequence ID" value="KAK3364594.1"/>
    <property type="molecule type" value="Genomic_DNA"/>
</dbReference>
<reference evidence="2" key="2">
    <citation type="submission" date="2023-06" db="EMBL/GenBank/DDBJ databases">
        <authorList>
            <consortium name="Lawrence Berkeley National Laboratory"/>
            <person name="Haridas S."/>
            <person name="Hensen N."/>
            <person name="Bonometti L."/>
            <person name="Westerberg I."/>
            <person name="Brannstrom I.O."/>
            <person name="Guillou S."/>
            <person name="Cros-Aarteil S."/>
            <person name="Calhoun S."/>
            <person name="Kuo A."/>
            <person name="Mondo S."/>
            <person name="Pangilinan J."/>
            <person name="Riley R."/>
            <person name="Labutti K."/>
            <person name="Andreopoulos B."/>
            <person name="Lipzen A."/>
            <person name="Chen C."/>
            <person name="Yanf M."/>
            <person name="Daum C."/>
            <person name="Ng V."/>
            <person name="Clum A."/>
            <person name="Steindorff A."/>
            <person name="Ohm R."/>
            <person name="Martin F."/>
            <person name="Silar P."/>
            <person name="Natvig D."/>
            <person name="Lalanne C."/>
            <person name="Gautier V."/>
            <person name="Ament-Velasquez S.L."/>
            <person name="Kruys A."/>
            <person name="Hutchinson M.I."/>
            <person name="Powell A.J."/>
            <person name="Barry K."/>
            <person name="Miller A.N."/>
            <person name="Grigoriev I.V."/>
            <person name="Debuchy R."/>
            <person name="Gladieux P."/>
            <person name="Thoren M.H."/>
            <person name="Johannesson H."/>
        </authorList>
    </citation>
    <scope>NUCLEOTIDE SEQUENCE</scope>
    <source>
        <strain evidence="2">CBS 955.72</strain>
    </source>
</reference>
<evidence type="ECO:0000313" key="3">
    <source>
        <dbReference type="Proteomes" id="UP001275084"/>
    </source>
</evidence>
<dbReference type="Proteomes" id="UP001275084">
    <property type="component" value="Unassembled WGS sequence"/>
</dbReference>
<comment type="caution">
    <text evidence="2">The sequence shown here is derived from an EMBL/GenBank/DDBJ whole genome shotgun (WGS) entry which is preliminary data.</text>
</comment>
<keyword evidence="3" id="KW-1185">Reference proteome</keyword>
<name>A0AAJ0ML87_9PEZI</name>
<protein>
    <submittedName>
        <fullName evidence="2">Uncharacterized protein</fullName>
    </submittedName>
</protein>
<sequence>MVHFSTITIAALTVLSGAMAQAPIPCTSNFRSYCGWEIIRGPDDVEKFRDLVFAQTAKRPAEGQVYDMLYTCLGDLTLSLQAPALCGGGQCVAALAYDGSNNGFCRGGAIGWKVIPGTSQPDMNESGCVYQLC</sequence>